<feature type="transmembrane region" description="Helical" evidence="11">
    <location>
        <begin position="397"/>
        <end position="417"/>
    </location>
</feature>
<evidence type="ECO:0000256" key="6">
    <source>
        <dbReference type="ARBA" id="ARBA00022982"/>
    </source>
</evidence>
<dbReference type="InterPro" id="IPR005797">
    <property type="entry name" value="Cyt_b/b6_N"/>
</dbReference>
<keyword evidence="8" id="KW-0408">Iron</keyword>
<feature type="transmembrane region" description="Helical" evidence="11">
    <location>
        <begin position="472"/>
        <end position="493"/>
    </location>
</feature>
<keyword evidence="4 11" id="KW-0812">Transmembrane</keyword>
<feature type="domain" description="Cytochrome b/b6 N-terminal region profile" evidence="12">
    <location>
        <begin position="16"/>
        <end position="241"/>
    </location>
</feature>
<dbReference type="PROSITE" id="PS51003">
    <property type="entry name" value="CYTB_CTER"/>
    <property type="match status" value="1"/>
</dbReference>
<dbReference type="RefSeq" id="WP_179918023.1">
    <property type="nucleotide sequence ID" value="NZ_CP058909.1"/>
</dbReference>
<dbReference type="InterPro" id="IPR036150">
    <property type="entry name" value="Cyt_b/b6_C_sf"/>
</dbReference>
<name>A0A7D5PC84_9EURY</name>
<evidence type="ECO:0000256" key="4">
    <source>
        <dbReference type="ARBA" id="ARBA00022692"/>
    </source>
</evidence>
<feature type="compositionally biased region" description="Acidic residues" evidence="10">
    <location>
        <begin position="518"/>
        <end position="529"/>
    </location>
</feature>
<dbReference type="GO" id="GO:0022904">
    <property type="term" value="P:respiratory electron transport chain"/>
    <property type="evidence" value="ECO:0007669"/>
    <property type="project" value="InterPro"/>
</dbReference>
<dbReference type="EMBL" id="CP058909">
    <property type="protein sequence ID" value="QLH82965.1"/>
    <property type="molecule type" value="Genomic_DNA"/>
</dbReference>
<feature type="transmembrane region" description="Helical" evidence="11">
    <location>
        <begin position="114"/>
        <end position="132"/>
    </location>
</feature>
<dbReference type="Pfam" id="PF13631">
    <property type="entry name" value="Cytochrom_B_N_2"/>
    <property type="match status" value="1"/>
</dbReference>
<dbReference type="OrthoDB" id="55795at2157"/>
<feature type="compositionally biased region" description="Low complexity" evidence="10">
    <location>
        <begin position="508"/>
        <end position="517"/>
    </location>
</feature>
<evidence type="ECO:0000313" key="14">
    <source>
        <dbReference type="EMBL" id="QLH82965.1"/>
    </source>
</evidence>
<evidence type="ECO:0000256" key="1">
    <source>
        <dbReference type="ARBA" id="ARBA00004141"/>
    </source>
</evidence>
<gene>
    <name evidence="14" type="ORF">HZS54_15620</name>
</gene>
<keyword evidence="3" id="KW-0349">Heme</keyword>
<keyword evidence="2" id="KW-0813">Transport</keyword>
<dbReference type="KEGG" id="hpel:HZS54_15620"/>
<dbReference type="Gene3D" id="1.20.810.10">
    <property type="entry name" value="Cytochrome Bc1 Complex, Chain C"/>
    <property type="match status" value="1"/>
</dbReference>
<dbReference type="PROSITE" id="PS51002">
    <property type="entry name" value="CYTB_NTER"/>
    <property type="match status" value="1"/>
</dbReference>
<evidence type="ECO:0000256" key="8">
    <source>
        <dbReference type="ARBA" id="ARBA00023004"/>
    </source>
</evidence>
<sequence>MATSDDGDGTGRLGRAYDWVDARLDLDSDRDILGKAFPAEDSFLLGEVALFCFLVLVLTGMFLGFFFEPSTSDVTYEGSVERFQGEEVPEAFASVLNITYDVPFGMLLRRMHHWAAHLFIASMALHMLRVFFTGAYRNPREPNWLVGTGLAGLSMGAAYTGYALPFDEFASTATGIGYNLAKSIPLVGGALSKLVFGGSFPSSATIPRFYFLHVLVIPLAIAGLIGVHMLILMRQKHTEAEREDDVPGPAPPAEGPAASGGTAAADGGDGVATGGAGGGTAAGSDAATDGGVAGAVRTKVAGAVDRDDDSVIVGLPAFPNQAAVSAVVFFLTLATLSLLAGFLPVHNVAEYGPNDPAGTPALIMPDWFLMWVYGFLKLLPSWLAFHVPLVGEVNAEFVGGILMPGLVFGAVAAWPFVDYYRDPEHFALNPLDRPKQTAVGVFGVTFIMVASIAGMNNIAADALGTSTGPVNAVLWWALLGWPTLCAAITYGLLRGNDEGPDEPDGDGSDAPSDGSDPSSDDTADTEGER</sequence>
<feature type="compositionally biased region" description="Low complexity" evidence="10">
    <location>
        <begin position="255"/>
        <end position="266"/>
    </location>
</feature>
<keyword evidence="7 11" id="KW-1133">Transmembrane helix</keyword>
<dbReference type="SUPFAM" id="SSF81648">
    <property type="entry name" value="a domain/subunit of cytochrome bc1 complex (Ubiquinol-cytochrome c reductase)"/>
    <property type="match status" value="1"/>
</dbReference>
<dbReference type="Pfam" id="PF00032">
    <property type="entry name" value="Cytochrom_B_C"/>
    <property type="match status" value="1"/>
</dbReference>
<feature type="transmembrane region" description="Helical" evidence="11">
    <location>
        <begin position="367"/>
        <end position="385"/>
    </location>
</feature>
<dbReference type="GO" id="GO:0009055">
    <property type="term" value="F:electron transfer activity"/>
    <property type="evidence" value="ECO:0007669"/>
    <property type="project" value="InterPro"/>
</dbReference>
<evidence type="ECO:0000313" key="15">
    <source>
        <dbReference type="Proteomes" id="UP000509346"/>
    </source>
</evidence>
<reference evidence="14 15" key="1">
    <citation type="submission" date="2020-07" db="EMBL/GenBank/DDBJ databases">
        <title>Halosimplex litoreum sp. nov. and Halosimplex rubrum sp. nov., isolated from different salt environments.</title>
        <authorList>
            <person name="Cui H."/>
        </authorList>
    </citation>
    <scope>NUCLEOTIDE SEQUENCE [LARGE SCALE GENOMIC DNA]</scope>
    <source>
        <strain evidence="14 15">R2</strain>
    </source>
</reference>
<feature type="compositionally biased region" description="Gly residues" evidence="10">
    <location>
        <begin position="267"/>
        <end position="281"/>
    </location>
</feature>
<dbReference type="PANTHER" id="PTHR19271:SF16">
    <property type="entry name" value="CYTOCHROME B"/>
    <property type="match status" value="1"/>
</dbReference>
<keyword evidence="15" id="KW-1185">Reference proteome</keyword>
<organism evidence="14 15">
    <name type="scientific">Halosimplex pelagicum</name>
    <dbReference type="NCBI Taxonomy" id="869886"/>
    <lineage>
        <taxon>Archaea</taxon>
        <taxon>Methanobacteriati</taxon>
        <taxon>Methanobacteriota</taxon>
        <taxon>Stenosarchaea group</taxon>
        <taxon>Halobacteria</taxon>
        <taxon>Halobacteriales</taxon>
        <taxon>Haloarculaceae</taxon>
        <taxon>Halosimplex</taxon>
    </lineage>
</organism>
<feature type="transmembrane region" description="Helical" evidence="11">
    <location>
        <begin position="322"/>
        <end position="347"/>
    </location>
</feature>
<accession>A0A7D5PC84</accession>
<evidence type="ECO:0000259" key="13">
    <source>
        <dbReference type="PROSITE" id="PS51003"/>
    </source>
</evidence>
<dbReference type="SUPFAM" id="SSF81342">
    <property type="entry name" value="Transmembrane di-heme cytochromes"/>
    <property type="match status" value="1"/>
</dbReference>
<keyword evidence="6" id="KW-0249">Electron transport</keyword>
<dbReference type="GeneID" id="56084047"/>
<feature type="transmembrane region" description="Helical" evidence="11">
    <location>
        <begin position="209"/>
        <end position="232"/>
    </location>
</feature>
<dbReference type="InterPro" id="IPR027387">
    <property type="entry name" value="Cytb/b6-like_sf"/>
</dbReference>
<feature type="transmembrane region" description="Helical" evidence="11">
    <location>
        <begin position="43"/>
        <end position="67"/>
    </location>
</feature>
<evidence type="ECO:0000256" key="7">
    <source>
        <dbReference type="ARBA" id="ARBA00022989"/>
    </source>
</evidence>
<feature type="region of interest" description="Disordered" evidence="10">
    <location>
        <begin position="495"/>
        <end position="529"/>
    </location>
</feature>
<dbReference type="PANTHER" id="PTHR19271">
    <property type="entry name" value="CYTOCHROME B"/>
    <property type="match status" value="1"/>
</dbReference>
<proteinExistence type="predicted"/>
<dbReference type="InterPro" id="IPR016174">
    <property type="entry name" value="Di-haem_cyt_TM"/>
</dbReference>
<dbReference type="GO" id="GO:0016020">
    <property type="term" value="C:membrane"/>
    <property type="evidence" value="ECO:0007669"/>
    <property type="project" value="UniProtKB-SubCell"/>
</dbReference>
<keyword evidence="9 11" id="KW-0472">Membrane</keyword>
<dbReference type="AlphaFoldDB" id="A0A7D5PC84"/>
<evidence type="ECO:0000256" key="11">
    <source>
        <dbReference type="SAM" id="Phobius"/>
    </source>
</evidence>
<feature type="transmembrane region" description="Helical" evidence="11">
    <location>
        <begin position="437"/>
        <end position="460"/>
    </location>
</feature>
<keyword evidence="5" id="KW-0479">Metal-binding</keyword>
<protein>
    <submittedName>
        <fullName evidence="14">Cytochrome bc complex cytochrome b subunit</fullName>
    </submittedName>
</protein>
<dbReference type="GO" id="GO:0016491">
    <property type="term" value="F:oxidoreductase activity"/>
    <property type="evidence" value="ECO:0007669"/>
    <property type="project" value="InterPro"/>
</dbReference>
<dbReference type="Proteomes" id="UP000509346">
    <property type="component" value="Chromosome"/>
</dbReference>
<feature type="region of interest" description="Disordered" evidence="10">
    <location>
        <begin position="240"/>
        <end position="287"/>
    </location>
</feature>
<evidence type="ECO:0000256" key="9">
    <source>
        <dbReference type="ARBA" id="ARBA00023136"/>
    </source>
</evidence>
<evidence type="ECO:0000256" key="3">
    <source>
        <dbReference type="ARBA" id="ARBA00022617"/>
    </source>
</evidence>
<feature type="transmembrane region" description="Helical" evidence="11">
    <location>
        <begin position="144"/>
        <end position="164"/>
    </location>
</feature>
<evidence type="ECO:0000256" key="5">
    <source>
        <dbReference type="ARBA" id="ARBA00022723"/>
    </source>
</evidence>
<dbReference type="GO" id="GO:0046872">
    <property type="term" value="F:metal ion binding"/>
    <property type="evidence" value="ECO:0007669"/>
    <property type="project" value="UniProtKB-KW"/>
</dbReference>
<evidence type="ECO:0000259" key="12">
    <source>
        <dbReference type="PROSITE" id="PS51002"/>
    </source>
</evidence>
<evidence type="ECO:0000256" key="2">
    <source>
        <dbReference type="ARBA" id="ARBA00022448"/>
    </source>
</evidence>
<evidence type="ECO:0000256" key="10">
    <source>
        <dbReference type="SAM" id="MobiDB-lite"/>
    </source>
</evidence>
<dbReference type="InterPro" id="IPR005798">
    <property type="entry name" value="Cyt_b/b6_C"/>
</dbReference>
<feature type="domain" description="Cytochrome b/b6 C-terminal region profile" evidence="13">
    <location>
        <begin position="304"/>
        <end position="423"/>
    </location>
</feature>
<feature type="compositionally biased region" description="Acidic residues" evidence="10">
    <location>
        <begin position="498"/>
        <end position="507"/>
    </location>
</feature>
<comment type="subcellular location">
    <subcellularLocation>
        <location evidence="1">Membrane</location>
        <topology evidence="1">Multi-pass membrane protein</topology>
    </subcellularLocation>
</comment>